<evidence type="ECO:0000313" key="3">
    <source>
        <dbReference type="Proteomes" id="UP000245911"/>
    </source>
</evidence>
<dbReference type="GO" id="GO:0004519">
    <property type="term" value="F:endonuclease activity"/>
    <property type="evidence" value="ECO:0007669"/>
    <property type="project" value="UniProtKB-KW"/>
</dbReference>
<dbReference type="OrthoDB" id="9813425at2"/>
<dbReference type="RefSeq" id="WP_116558432.1">
    <property type="nucleotide sequence ID" value="NZ_QDKM01000004.1"/>
</dbReference>
<proteinExistence type="predicted"/>
<dbReference type="GO" id="GO:0016020">
    <property type="term" value="C:membrane"/>
    <property type="evidence" value="ECO:0007669"/>
    <property type="project" value="GOC"/>
</dbReference>
<dbReference type="Gene3D" id="3.60.10.10">
    <property type="entry name" value="Endonuclease/exonuclease/phosphatase"/>
    <property type="match status" value="1"/>
</dbReference>
<dbReference type="PANTHER" id="PTHR14859:SF15">
    <property type="entry name" value="ENDONUCLEASE_EXONUCLEASE_PHOSPHATASE DOMAIN-CONTAINING PROTEIN"/>
    <property type="match status" value="1"/>
</dbReference>
<evidence type="ECO:0000259" key="1">
    <source>
        <dbReference type="Pfam" id="PF03372"/>
    </source>
</evidence>
<keyword evidence="2" id="KW-0378">Hydrolase</keyword>
<protein>
    <submittedName>
        <fullName evidence="2">Endonuclease</fullName>
    </submittedName>
</protein>
<dbReference type="PANTHER" id="PTHR14859">
    <property type="entry name" value="CALCOFLUOR WHITE HYPERSENSITIVE PROTEIN PRECURSOR"/>
    <property type="match status" value="1"/>
</dbReference>
<sequence>MTHPAQLIVGSYNVHKGVGSDYRRDPQRTLSVIREIGADVIALQEVDRRFGDRRGVLDLEALHRETGLSPIPLTDRLGDLSHGWHGNLILFKGVELEDARVIALPGLEPRGAIVADLRVAGQPLRVIAAHLGLLKGSRLVQARRLVDEIDTGRPTLMMGDLNEWRRGPGCSLAPLKTGLNDAQNGQTVASFPAQRPVLALDRIIGCNRAEVRDLCPHDTPLARLASDHLPIRARLQLSA</sequence>
<dbReference type="SUPFAM" id="SSF56219">
    <property type="entry name" value="DNase I-like"/>
    <property type="match status" value="1"/>
</dbReference>
<organism evidence="2 3">
    <name type="scientific">Pararhodobacter oceanensis</name>
    <dbReference type="NCBI Taxonomy" id="2172121"/>
    <lineage>
        <taxon>Bacteria</taxon>
        <taxon>Pseudomonadati</taxon>
        <taxon>Pseudomonadota</taxon>
        <taxon>Alphaproteobacteria</taxon>
        <taxon>Rhodobacterales</taxon>
        <taxon>Paracoccaceae</taxon>
        <taxon>Pararhodobacter</taxon>
    </lineage>
</organism>
<keyword evidence="3" id="KW-1185">Reference proteome</keyword>
<dbReference type="Proteomes" id="UP000245911">
    <property type="component" value="Unassembled WGS sequence"/>
</dbReference>
<keyword evidence="2" id="KW-0255">Endonuclease</keyword>
<dbReference type="Pfam" id="PF03372">
    <property type="entry name" value="Exo_endo_phos"/>
    <property type="match status" value="1"/>
</dbReference>
<accession>A0A2T8HT23</accession>
<gene>
    <name evidence="2" type="ORF">DDE20_10365</name>
</gene>
<keyword evidence="2" id="KW-0540">Nuclease</keyword>
<dbReference type="InterPro" id="IPR036691">
    <property type="entry name" value="Endo/exonu/phosph_ase_sf"/>
</dbReference>
<dbReference type="InterPro" id="IPR005135">
    <property type="entry name" value="Endo/exonuclease/phosphatase"/>
</dbReference>
<feature type="domain" description="Endonuclease/exonuclease/phosphatase" evidence="1">
    <location>
        <begin position="10"/>
        <end position="228"/>
    </location>
</feature>
<dbReference type="GO" id="GO:0006506">
    <property type="term" value="P:GPI anchor biosynthetic process"/>
    <property type="evidence" value="ECO:0007669"/>
    <property type="project" value="TreeGrafter"/>
</dbReference>
<name>A0A2T8HT23_9RHOB</name>
<dbReference type="AlphaFoldDB" id="A0A2T8HT23"/>
<dbReference type="EMBL" id="QDKM01000004">
    <property type="protein sequence ID" value="PVH28598.1"/>
    <property type="molecule type" value="Genomic_DNA"/>
</dbReference>
<evidence type="ECO:0000313" key="2">
    <source>
        <dbReference type="EMBL" id="PVH28598.1"/>
    </source>
</evidence>
<dbReference type="InterPro" id="IPR051916">
    <property type="entry name" value="GPI-anchor_lipid_remodeler"/>
</dbReference>
<reference evidence="2 3" key="1">
    <citation type="submission" date="2018-04" db="EMBL/GenBank/DDBJ databases">
        <title>Pararhodobacter oceanense sp. nov., isolated from marine intertidal sediment.</title>
        <authorList>
            <person name="Wang X.-L."/>
            <person name="Du Z.-J."/>
        </authorList>
    </citation>
    <scope>NUCLEOTIDE SEQUENCE [LARGE SCALE GENOMIC DNA]</scope>
    <source>
        <strain evidence="2 3">AM505</strain>
    </source>
</reference>
<comment type="caution">
    <text evidence="2">The sequence shown here is derived from an EMBL/GenBank/DDBJ whole genome shotgun (WGS) entry which is preliminary data.</text>
</comment>